<dbReference type="EMBL" id="JSUQ01000020">
    <property type="protein sequence ID" value="KHQ51104.1"/>
    <property type="molecule type" value="Genomic_DNA"/>
</dbReference>
<gene>
    <name evidence="1" type="ORF">OA50_04475</name>
</gene>
<name>A0A0B3SKM8_9RHOB</name>
<sequence>MANPNWGEVMTATLAHRRKNIADAVSKNNILYYELRRRGRIRTVGGGRTITTPIMVGEENENFQWYTGREGLNIAGQEVLTSAEYPWKQYACGVSISGLEMLQNDGREQIIGMMRARTMHAEKTIQNQMHLAAHGDGTTYSGKEYGGLSLLVSSTAGATVGGINSTTYTWWDNQRAATGGATTAAIYGDMLDLWLETCRGTDKPNLILSDNSYYSVYNQSLQAQQRFMDKKLAAGGFSNIMFETCPVVADGGQGGFAPTGMKFLNLGTIELIMHKKRNNVVLGGPRRPLTEDSDTVILAGMGNFVDDNRKLSGILTD</sequence>
<dbReference type="InterPro" id="IPR049718">
    <property type="entry name" value="AKO59007-like"/>
</dbReference>
<keyword evidence="2" id="KW-1185">Reference proteome</keyword>
<dbReference type="AlphaFoldDB" id="A0A0B3SKM8"/>
<protein>
    <recommendedName>
        <fullName evidence="3">Phage major capsid protein</fullName>
    </recommendedName>
</protein>
<evidence type="ECO:0000313" key="2">
    <source>
        <dbReference type="Proteomes" id="UP000030960"/>
    </source>
</evidence>
<dbReference type="OrthoDB" id="7220886at2"/>
<evidence type="ECO:0000313" key="1">
    <source>
        <dbReference type="EMBL" id="KHQ51104.1"/>
    </source>
</evidence>
<proteinExistence type="predicted"/>
<organism evidence="1 2">
    <name type="scientific">Mameliella alba</name>
    <dbReference type="NCBI Taxonomy" id="561184"/>
    <lineage>
        <taxon>Bacteria</taxon>
        <taxon>Pseudomonadati</taxon>
        <taxon>Pseudomonadota</taxon>
        <taxon>Alphaproteobacteria</taxon>
        <taxon>Rhodobacterales</taxon>
        <taxon>Roseobacteraceae</taxon>
        <taxon>Mameliella</taxon>
    </lineage>
</organism>
<dbReference type="Proteomes" id="UP000030960">
    <property type="component" value="Unassembled WGS sequence"/>
</dbReference>
<reference evidence="1 2" key="1">
    <citation type="submission" date="2014-10" db="EMBL/GenBank/DDBJ databases">
        <title>Genome sequence of Ponticoccus sp. strain UMTAT08 isolated from clonal culture of toxic dinoflagellate Alexandrium tamiyavanichii.</title>
        <authorList>
            <person name="Gan H.Y."/>
            <person name="Muhd D.-D."/>
            <person name="Mohd Noor M.E."/>
            <person name="Yeong Y.S."/>
            <person name="Usup G."/>
        </authorList>
    </citation>
    <scope>NUCLEOTIDE SEQUENCE [LARGE SCALE GENOMIC DNA]</scope>
    <source>
        <strain evidence="1 2">UMTAT08</strain>
    </source>
</reference>
<dbReference type="RefSeq" id="WP_043145294.1">
    <property type="nucleotide sequence ID" value="NZ_JSUQ01000020.1"/>
</dbReference>
<comment type="caution">
    <text evidence="1">The sequence shown here is derived from an EMBL/GenBank/DDBJ whole genome shotgun (WGS) entry which is preliminary data.</text>
</comment>
<evidence type="ECO:0008006" key="3">
    <source>
        <dbReference type="Google" id="ProtNLM"/>
    </source>
</evidence>
<accession>A0A0B3SKM8</accession>
<dbReference type="NCBIfam" id="NF033394">
    <property type="entry name" value="capsid_maj_Podo"/>
    <property type="match status" value="1"/>
</dbReference>